<comment type="caution">
    <text evidence="3">The sequence shown here is derived from an EMBL/GenBank/DDBJ whole genome shotgun (WGS) entry which is preliminary data.</text>
</comment>
<dbReference type="Pfam" id="PF24626">
    <property type="entry name" value="SH3_Tf2-1"/>
    <property type="match status" value="1"/>
</dbReference>
<dbReference type="PANTHER" id="PTHR46148">
    <property type="entry name" value="CHROMO DOMAIN-CONTAINING PROTEIN"/>
    <property type="match status" value="1"/>
</dbReference>
<dbReference type="EMBL" id="BKCJ010002188">
    <property type="protein sequence ID" value="GEU46866.1"/>
    <property type="molecule type" value="Genomic_DNA"/>
</dbReference>
<sequence length="703" mass="80086">MSQSTTSYSKPPPKNLANRRLLRYAGKEDYFEYGARLYEATIQGDWKSAKAILDKRPELVRYSLTDNGETALHVAAFAKRSKQVVEFVKNLVHLMEKDDLTLQTKQRRTALLLAARSGNLETVKIMMEKNETLHTIPGGLCGTMMPLYTAAVNGSKDVVKLLYRNSKDLSDAHGWNHKNRSQLLTTCVESEMFDIALDIVEKHPTIGRTNRLLGVLARKPEAFEKTKSSIIKGTVNSGNKALLTDYQDIDGGFFAISGSTKGGKITGIVNNGLKKHVSSDCKDRHLGKFKTDQDTKQTTALSIIEDGVMAITATIDRNVKVLVTKASIRRHLKLGDSEERTVKTSKARKKARIVILEDEDTGDPSKQRRGLIQELDIDAMDKGKAVMQESKPTKKIKKRIQVQMSIDEELAQKKRAGGNDSQESVKKQKLEDDTEKKELKAYLDIVSEDEFVMEVEYLVTKADGSSKNYKIFSEMLDDFDRHDVMDLHKLVEEMYTTTSPEGYDLMLLGDLKTLFEPDEENELWKNQHEYSLISWRLCDSSGIHILLIDNGIAIHILIEKKYTLGQEMISKMLNKRKQGKLNPLYIGPFKILKRVGPMGYKLELPEELSNVHNTFHVSHLKKFLSNESLVIPIKELWLDDKLNFVEEPVEIMDREVKQLKQSSIPIVKVRWNSKRGLEFMWEREDQIRVKYPHLFPNITPTSN</sequence>
<dbReference type="InterPro" id="IPR056924">
    <property type="entry name" value="SH3_Tf2-1"/>
</dbReference>
<proteinExistence type="predicted"/>
<evidence type="ECO:0000259" key="2">
    <source>
        <dbReference type="Pfam" id="PF24626"/>
    </source>
</evidence>
<dbReference type="Gene3D" id="1.25.40.20">
    <property type="entry name" value="Ankyrin repeat-containing domain"/>
    <property type="match status" value="1"/>
</dbReference>
<feature type="domain" description="Tf2-1-like SH3-like" evidence="2">
    <location>
        <begin position="573"/>
        <end position="623"/>
    </location>
</feature>
<accession>A0A6L2KBZ5</accession>
<dbReference type="SUPFAM" id="SSF48403">
    <property type="entry name" value="Ankyrin repeat"/>
    <property type="match status" value="1"/>
</dbReference>
<evidence type="ECO:0000256" key="1">
    <source>
        <dbReference type="SAM" id="MobiDB-lite"/>
    </source>
</evidence>
<organism evidence="3">
    <name type="scientific">Tanacetum cinerariifolium</name>
    <name type="common">Dalmatian daisy</name>
    <name type="synonym">Chrysanthemum cinerariifolium</name>
    <dbReference type="NCBI Taxonomy" id="118510"/>
    <lineage>
        <taxon>Eukaryota</taxon>
        <taxon>Viridiplantae</taxon>
        <taxon>Streptophyta</taxon>
        <taxon>Embryophyta</taxon>
        <taxon>Tracheophyta</taxon>
        <taxon>Spermatophyta</taxon>
        <taxon>Magnoliopsida</taxon>
        <taxon>eudicotyledons</taxon>
        <taxon>Gunneridae</taxon>
        <taxon>Pentapetalae</taxon>
        <taxon>asterids</taxon>
        <taxon>campanulids</taxon>
        <taxon>Asterales</taxon>
        <taxon>Asteraceae</taxon>
        <taxon>Asteroideae</taxon>
        <taxon>Anthemideae</taxon>
        <taxon>Anthemidinae</taxon>
        <taxon>Tanacetum</taxon>
    </lineage>
</organism>
<dbReference type="PANTHER" id="PTHR46148:SF59">
    <property type="entry name" value="NUCLEOTIDYLTRANSFERASE, RIBONUCLEASE H"/>
    <property type="match status" value="1"/>
</dbReference>
<dbReference type="InterPro" id="IPR036770">
    <property type="entry name" value="Ankyrin_rpt-contain_sf"/>
</dbReference>
<gene>
    <name evidence="3" type="ORF">Tci_018844</name>
</gene>
<evidence type="ECO:0000313" key="3">
    <source>
        <dbReference type="EMBL" id="GEU46866.1"/>
    </source>
</evidence>
<dbReference type="Pfam" id="PF12796">
    <property type="entry name" value="Ank_2"/>
    <property type="match status" value="1"/>
</dbReference>
<reference evidence="3" key="1">
    <citation type="journal article" date="2019" name="Sci. Rep.">
        <title>Draft genome of Tanacetum cinerariifolium, the natural source of mosquito coil.</title>
        <authorList>
            <person name="Yamashiro T."/>
            <person name="Shiraishi A."/>
            <person name="Satake H."/>
            <person name="Nakayama K."/>
        </authorList>
    </citation>
    <scope>NUCLEOTIDE SEQUENCE</scope>
</reference>
<dbReference type="AlphaFoldDB" id="A0A6L2KBZ5"/>
<dbReference type="InterPro" id="IPR002110">
    <property type="entry name" value="Ankyrin_rpt"/>
</dbReference>
<feature type="region of interest" description="Disordered" evidence="1">
    <location>
        <begin position="410"/>
        <end position="431"/>
    </location>
</feature>
<protein>
    <submittedName>
        <fullName evidence="3">Ankyrin repeat-containing domain, PGG domain protein</fullName>
    </submittedName>
</protein>
<dbReference type="SMART" id="SM00248">
    <property type="entry name" value="ANK"/>
    <property type="match status" value="3"/>
</dbReference>
<name>A0A6L2KBZ5_TANCI</name>